<comment type="caution">
    <text evidence="1">The sequence shown here is derived from an EMBL/GenBank/DDBJ whole genome shotgun (WGS) entry which is preliminary data.</text>
</comment>
<dbReference type="PANTHER" id="PTHR38846">
    <property type="entry name" value="C3H1-TYPE DOMAIN-CONTAINING PROTEIN"/>
    <property type="match status" value="1"/>
</dbReference>
<dbReference type="Proteomes" id="UP000729357">
    <property type="component" value="Unassembled WGS sequence"/>
</dbReference>
<protein>
    <submittedName>
        <fullName evidence="1">Uncharacterized protein</fullName>
    </submittedName>
</protein>
<feature type="non-terminal residue" evidence="1">
    <location>
        <position position="147"/>
    </location>
</feature>
<keyword evidence="2" id="KW-1185">Reference proteome</keyword>
<name>A0A9P8FYE5_AURME</name>
<reference evidence="1" key="1">
    <citation type="journal article" date="2021" name="J Fungi (Basel)">
        <title>Virulence traits and population genomics of the black yeast Aureobasidium melanogenum.</title>
        <authorList>
            <person name="Cernosa A."/>
            <person name="Sun X."/>
            <person name="Gostincar C."/>
            <person name="Fang C."/>
            <person name="Gunde-Cimerman N."/>
            <person name="Song Z."/>
        </authorList>
    </citation>
    <scope>NUCLEOTIDE SEQUENCE</scope>
    <source>
        <strain evidence="1">EXF-9298</strain>
    </source>
</reference>
<dbReference type="EMBL" id="JAHFXS010000477">
    <property type="protein sequence ID" value="KAG9984606.1"/>
    <property type="molecule type" value="Genomic_DNA"/>
</dbReference>
<dbReference type="AlphaFoldDB" id="A0A9P8FYE5"/>
<accession>A0A9P8FYE5</accession>
<dbReference type="PANTHER" id="PTHR38846:SF1">
    <property type="entry name" value="C3H1-TYPE DOMAIN-CONTAINING PROTEIN"/>
    <property type="match status" value="1"/>
</dbReference>
<evidence type="ECO:0000313" key="2">
    <source>
        <dbReference type="Proteomes" id="UP000729357"/>
    </source>
</evidence>
<gene>
    <name evidence="1" type="ORF">KCU98_g5306</name>
</gene>
<organism evidence="1 2">
    <name type="scientific">Aureobasidium melanogenum</name>
    <name type="common">Aureobasidium pullulans var. melanogenum</name>
    <dbReference type="NCBI Taxonomy" id="46634"/>
    <lineage>
        <taxon>Eukaryota</taxon>
        <taxon>Fungi</taxon>
        <taxon>Dikarya</taxon>
        <taxon>Ascomycota</taxon>
        <taxon>Pezizomycotina</taxon>
        <taxon>Dothideomycetes</taxon>
        <taxon>Dothideomycetidae</taxon>
        <taxon>Dothideales</taxon>
        <taxon>Saccotheciaceae</taxon>
        <taxon>Aureobasidium</taxon>
    </lineage>
</organism>
<reference evidence="1" key="2">
    <citation type="submission" date="2021-08" db="EMBL/GenBank/DDBJ databases">
        <authorList>
            <person name="Gostincar C."/>
            <person name="Sun X."/>
            <person name="Song Z."/>
            <person name="Gunde-Cimerman N."/>
        </authorList>
    </citation>
    <scope>NUCLEOTIDE SEQUENCE</scope>
    <source>
        <strain evidence="1">EXF-9298</strain>
    </source>
</reference>
<evidence type="ECO:0000313" key="1">
    <source>
        <dbReference type="EMBL" id="KAG9984606.1"/>
    </source>
</evidence>
<proteinExistence type="predicted"/>
<sequence length="147" mass="16888">MSFFELFPDFEPNPRASIKKEFDRLARQQGWTGNKKVCDRFRAACYEDELADFAAAQGLTSPLKKLQTLCAEVGVRDIPVSINKCNEKLATAKVNLVDLMDARRQGKQVRLFESFKELAEYTKKTNKYCPKQAPKNEGIRVLLKHMR</sequence>